<dbReference type="Gene3D" id="3.40.50.2300">
    <property type="match status" value="1"/>
</dbReference>
<dbReference type="SUPFAM" id="SSF55874">
    <property type="entry name" value="ATPase domain of HSP90 chaperone/DNA topoisomerase II/histidine kinase"/>
    <property type="match status" value="1"/>
</dbReference>
<evidence type="ECO:0000256" key="3">
    <source>
        <dbReference type="ARBA" id="ARBA00018672"/>
    </source>
</evidence>
<dbReference type="InterPro" id="IPR003661">
    <property type="entry name" value="HisK_dim/P_dom"/>
</dbReference>
<feature type="modified residue" description="4-aspartylphosphate" evidence="8">
    <location>
        <position position="53"/>
    </location>
</feature>
<name>A0A839K3S7_9FIRM</name>
<sequence length="429" mass="48740">MKVLVVDDSHLNLAVAKRYLEEIPDIANIYLCDDPRQVLTILDEYSIDILISDIMMPVINGFELLEKLRADEKYDDMPIIMLTYLDDLESYKKCFELGAFDYINKPINEIEFTARLKVAIQAKYSSNNLKSLLEVTRKQNEDLKVMNAELTEAKFSLVQSEKMAAIGQLAAGIAHEINNPMAFVSSNFEILKNYFHRFSSYIDFLNDQLQATEQHTDTDCDSIRKRILNQRQTMKVDQLLEESAEIFRDLESGINRVTDIVQSLRVFARSSKDSEKAHTSLLDLVKQTVLITQNEVKYVANIMIDVPSDLIIYCNPVQLGQVFVNMVVNASQAIRDQKRNDLGTITITASKVDQEVFIRIKDDGPGIPSEHLLRIFEPFFTTKEIGKGTGLGLSISYDIIVNKHHGTIDVESEVNKGTTFFIKLPIITP</sequence>
<evidence type="ECO:0000256" key="4">
    <source>
        <dbReference type="ARBA" id="ARBA00022553"/>
    </source>
</evidence>
<evidence type="ECO:0000259" key="10">
    <source>
        <dbReference type="PROSITE" id="PS50110"/>
    </source>
</evidence>
<evidence type="ECO:0000256" key="2">
    <source>
        <dbReference type="ARBA" id="ARBA00012438"/>
    </source>
</evidence>
<proteinExistence type="predicted"/>
<dbReference type="Proteomes" id="UP000574276">
    <property type="component" value="Unassembled WGS sequence"/>
</dbReference>
<dbReference type="InterPro" id="IPR003594">
    <property type="entry name" value="HATPase_dom"/>
</dbReference>
<evidence type="ECO:0000256" key="8">
    <source>
        <dbReference type="PROSITE-ProRule" id="PRU00169"/>
    </source>
</evidence>
<dbReference type="PROSITE" id="PS50109">
    <property type="entry name" value="HIS_KIN"/>
    <property type="match status" value="1"/>
</dbReference>
<dbReference type="PANTHER" id="PTHR43065:SF50">
    <property type="entry name" value="HISTIDINE KINASE"/>
    <property type="match status" value="1"/>
</dbReference>
<dbReference type="Gene3D" id="1.10.287.130">
    <property type="match status" value="1"/>
</dbReference>
<feature type="domain" description="Histidine kinase" evidence="9">
    <location>
        <begin position="172"/>
        <end position="428"/>
    </location>
</feature>
<keyword evidence="5" id="KW-0808">Transferase</keyword>
<evidence type="ECO:0000256" key="5">
    <source>
        <dbReference type="ARBA" id="ARBA00022777"/>
    </source>
</evidence>
<dbReference type="SMART" id="SM00448">
    <property type="entry name" value="REC"/>
    <property type="match status" value="1"/>
</dbReference>
<dbReference type="Pfam" id="PF02518">
    <property type="entry name" value="HATPase_c"/>
    <property type="match status" value="1"/>
</dbReference>
<gene>
    <name evidence="11" type="ORF">H0486_10625</name>
</gene>
<protein>
    <recommendedName>
        <fullName evidence="3">Stage 0 sporulation protein A homolog</fullName>
        <ecNumber evidence="2">2.7.13.3</ecNumber>
    </recommendedName>
</protein>
<dbReference type="PANTHER" id="PTHR43065">
    <property type="entry name" value="SENSOR HISTIDINE KINASE"/>
    <property type="match status" value="1"/>
</dbReference>
<evidence type="ECO:0000313" key="12">
    <source>
        <dbReference type="Proteomes" id="UP000574276"/>
    </source>
</evidence>
<dbReference type="SUPFAM" id="SSF52172">
    <property type="entry name" value="CheY-like"/>
    <property type="match status" value="1"/>
</dbReference>
<keyword evidence="4 8" id="KW-0597">Phosphoprotein</keyword>
<keyword evidence="12" id="KW-1185">Reference proteome</keyword>
<evidence type="ECO:0000256" key="1">
    <source>
        <dbReference type="ARBA" id="ARBA00000085"/>
    </source>
</evidence>
<dbReference type="PRINTS" id="PR00344">
    <property type="entry name" value="BCTRLSENSOR"/>
</dbReference>
<dbReference type="InterPro" id="IPR005467">
    <property type="entry name" value="His_kinase_dom"/>
</dbReference>
<dbReference type="InterPro" id="IPR011006">
    <property type="entry name" value="CheY-like_superfamily"/>
</dbReference>
<evidence type="ECO:0000256" key="6">
    <source>
        <dbReference type="ARBA" id="ARBA00023012"/>
    </source>
</evidence>
<comment type="function">
    <text evidence="7">May play the central regulatory role in sporulation. It may be an element of the effector pathway responsible for the activation of sporulation genes in response to nutritional stress. Spo0A may act in concert with spo0H (a sigma factor) to control the expression of some genes that are critical to the sporulation process.</text>
</comment>
<dbReference type="EMBL" id="JACEGA010000001">
    <property type="protein sequence ID" value="MBB2183331.1"/>
    <property type="molecule type" value="Genomic_DNA"/>
</dbReference>
<dbReference type="GO" id="GO:0000155">
    <property type="term" value="F:phosphorelay sensor kinase activity"/>
    <property type="evidence" value="ECO:0007669"/>
    <property type="project" value="InterPro"/>
</dbReference>
<dbReference type="SMART" id="SM00388">
    <property type="entry name" value="HisKA"/>
    <property type="match status" value="1"/>
</dbReference>
<reference evidence="11 12" key="1">
    <citation type="submission" date="2020-07" db="EMBL/GenBank/DDBJ databases">
        <title>Characterization and genome sequencing of isolate MD1, a novel member within the family Lachnospiraceae.</title>
        <authorList>
            <person name="Rettenmaier R."/>
            <person name="Di Bello L."/>
            <person name="Zinser C."/>
            <person name="Scheitz K."/>
            <person name="Liebl W."/>
            <person name="Zverlov V."/>
        </authorList>
    </citation>
    <scope>NUCLEOTIDE SEQUENCE [LARGE SCALE GENOMIC DNA]</scope>
    <source>
        <strain evidence="11 12">MD1</strain>
    </source>
</reference>
<comment type="caution">
    <text evidence="11">The sequence shown here is derived from an EMBL/GenBank/DDBJ whole genome shotgun (WGS) entry which is preliminary data.</text>
</comment>
<dbReference type="EC" id="2.7.13.3" evidence="2"/>
<accession>A0A839K3S7</accession>
<dbReference type="SMART" id="SM00387">
    <property type="entry name" value="HATPase_c"/>
    <property type="match status" value="1"/>
</dbReference>
<keyword evidence="6" id="KW-0902">Two-component regulatory system</keyword>
<evidence type="ECO:0000313" key="11">
    <source>
        <dbReference type="EMBL" id="MBB2183331.1"/>
    </source>
</evidence>
<dbReference type="PROSITE" id="PS50110">
    <property type="entry name" value="RESPONSE_REGULATORY"/>
    <property type="match status" value="1"/>
</dbReference>
<dbReference type="AlphaFoldDB" id="A0A839K3S7"/>
<feature type="domain" description="Response regulatory" evidence="10">
    <location>
        <begin position="2"/>
        <end position="120"/>
    </location>
</feature>
<dbReference type="CDD" id="cd00082">
    <property type="entry name" value="HisKA"/>
    <property type="match status" value="1"/>
</dbReference>
<dbReference type="InterPro" id="IPR001789">
    <property type="entry name" value="Sig_transdc_resp-reg_receiver"/>
</dbReference>
<evidence type="ECO:0000259" key="9">
    <source>
        <dbReference type="PROSITE" id="PS50109"/>
    </source>
</evidence>
<dbReference type="RefSeq" id="WP_228352992.1">
    <property type="nucleotide sequence ID" value="NZ_JACEGA010000001.1"/>
</dbReference>
<evidence type="ECO:0000256" key="7">
    <source>
        <dbReference type="ARBA" id="ARBA00024867"/>
    </source>
</evidence>
<organism evidence="11 12">
    <name type="scientific">Variimorphobacter saccharofermentans</name>
    <dbReference type="NCBI Taxonomy" id="2755051"/>
    <lineage>
        <taxon>Bacteria</taxon>
        <taxon>Bacillati</taxon>
        <taxon>Bacillota</taxon>
        <taxon>Clostridia</taxon>
        <taxon>Lachnospirales</taxon>
        <taxon>Lachnospiraceae</taxon>
        <taxon>Variimorphobacter</taxon>
    </lineage>
</organism>
<comment type="catalytic activity">
    <reaction evidence="1">
        <text>ATP + protein L-histidine = ADP + protein N-phospho-L-histidine.</text>
        <dbReference type="EC" id="2.7.13.3"/>
    </reaction>
</comment>
<dbReference type="SUPFAM" id="SSF47384">
    <property type="entry name" value="Homodimeric domain of signal transducing histidine kinase"/>
    <property type="match status" value="1"/>
</dbReference>
<dbReference type="InterPro" id="IPR036097">
    <property type="entry name" value="HisK_dim/P_sf"/>
</dbReference>
<dbReference type="InterPro" id="IPR004358">
    <property type="entry name" value="Sig_transdc_His_kin-like_C"/>
</dbReference>
<keyword evidence="5" id="KW-0418">Kinase</keyword>
<dbReference type="Gene3D" id="3.30.565.10">
    <property type="entry name" value="Histidine kinase-like ATPase, C-terminal domain"/>
    <property type="match status" value="1"/>
</dbReference>
<dbReference type="Pfam" id="PF00072">
    <property type="entry name" value="Response_reg"/>
    <property type="match status" value="1"/>
</dbReference>
<dbReference type="InterPro" id="IPR036890">
    <property type="entry name" value="HATPase_C_sf"/>
</dbReference>